<evidence type="ECO:0000256" key="1">
    <source>
        <dbReference type="ARBA" id="ARBA00004141"/>
    </source>
</evidence>
<sequence length="397" mass="45215">MTSLDRELPIAEEAGISTSSAPYRSTTRSLTPYLPYSSFRVKSGHNDNDDPLISSQDRNKDSQVLYVKPVYAVHPVHKGSAWFHYLPAFFVLSCFIGIYWIFLCYHLKPAVGYDLSHYGIVSNSTVLVVIVTHILGLMFVLNYVLCATVDPGRVPDTLEWKVPVNGDQRAIPSLCETKRSGERRICKWCILYKPDRAHHCTVCGRCVLMMDHHCPWVHNCIGWGNHKYFYLCLFYASALSSMISILSFPTVRHVLKSPMVCLLIHIYQLQVPFSELSMLVIGEILSVTFAVICTSFLGFHIWLMCEAYTTIEFCEKRFCSIMWPNRSLWSGTLYENICATLGSNPLLWLVPVDNRSGDGIHFIPHVQGLHDEDGYDEHSAFLKMARETNQFEPIVEV</sequence>
<dbReference type="EC" id="2.3.1.225" evidence="7"/>
<dbReference type="Proteomes" id="UP000002173">
    <property type="component" value="Chromosome 3"/>
</dbReference>
<gene>
    <name evidence="9" type="ORF">BBOV_III005080</name>
</gene>
<dbReference type="InParanoid" id="A7AND7"/>
<dbReference type="PROSITE" id="PS50216">
    <property type="entry name" value="DHHC"/>
    <property type="match status" value="1"/>
</dbReference>
<name>A7AND7_BABBO</name>
<dbReference type="GO" id="GO:0016020">
    <property type="term" value="C:membrane"/>
    <property type="evidence" value="ECO:0007669"/>
    <property type="project" value="UniProtKB-SubCell"/>
</dbReference>
<dbReference type="InterPro" id="IPR039859">
    <property type="entry name" value="PFA4/ZDH16/20/ERF2-like"/>
</dbReference>
<feature type="transmembrane region" description="Helical" evidence="7">
    <location>
        <begin position="276"/>
        <end position="303"/>
    </location>
</feature>
<dbReference type="VEuPathDB" id="PiroplasmaDB:BBOV_III005080"/>
<keyword evidence="6 7" id="KW-0012">Acyltransferase</keyword>
<dbReference type="PANTHER" id="PTHR12246">
    <property type="entry name" value="PALMITOYLTRANSFERASE ZDHHC16"/>
    <property type="match status" value="1"/>
</dbReference>
<dbReference type="eggNOG" id="KOG1315">
    <property type="taxonomic scope" value="Eukaryota"/>
</dbReference>
<protein>
    <recommendedName>
        <fullName evidence="7">Palmitoyltransferase</fullName>
        <ecNumber evidence="7">2.3.1.225</ecNumber>
    </recommendedName>
</protein>
<keyword evidence="3 7" id="KW-0812">Transmembrane</keyword>
<dbReference type="EMBL" id="AAXT01000001">
    <property type="protein sequence ID" value="EDO08071.1"/>
    <property type="molecule type" value="Genomic_DNA"/>
</dbReference>
<dbReference type="Pfam" id="PF01529">
    <property type="entry name" value="DHHC"/>
    <property type="match status" value="1"/>
</dbReference>
<dbReference type="STRING" id="5865.A7AND7"/>
<comment type="caution">
    <text evidence="9">The sequence shown here is derived from an EMBL/GenBank/DDBJ whole genome shotgun (WGS) entry which is preliminary data.</text>
</comment>
<comment type="domain">
    <text evidence="7">The DHHC domain is required for palmitoyltransferase activity.</text>
</comment>
<evidence type="ECO:0000259" key="8">
    <source>
        <dbReference type="Pfam" id="PF01529"/>
    </source>
</evidence>
<evidence type="ECO:0000256" key="5">
    <source>
        <dbReference type="ARBA" id="ARBA00023136"/>
    </source>
</evidence>
<dbReference type="InterPro" id="IPR001594">
    <property type="entry name" value="Palmitoyltrfase_DHHC"/>
</dbReference>
<feature type="transmembrane region" description="Helical" evidence="7">
    <location>
        <begin position="228"/>
        <end position="255"/>
    </location>
</feature>
<evidence type="ECO:0000256" key="4">
    <source>
        <dbReference type="ARBA" id="ARBA00022989"/>
    </source>
</evidence>
<comment type="subcellular location">
    <subcellularLocation>
        <location evidence="1">Membrane</location>
        <topology evidence="1">Multi-pass membrane protein</topology>
    </subcellularLocation>
</comment>
<comment type="similarity">
    <text evidence="7">Belongs to the DHHC palmitoyltransferase family.</text>
</comment>
<feature type="transmembrane region" description="Helical" evidence="7">
    <location>
        <begin position="126"/>
        <end position="145"/>
    </location>
</feature>
<feature type="transmembrane region" description="Helical" evidence="7">
    <location>
        <begin position="82"/>
        <end position="105"/>
    </location>
</feature>
<organism evidence="9 10">
    <name type="scientific">Babesia bovis</name>
    <dbReference type="NCBI Taxonomy" id="5865"/>
    <lineage>
        <taxon>Eukaryota</taxon>
        <taxon>Sar</taxon>
        <taxon>Alveolata</taxon>
        <taxon>Apicomplexa</taxon>
        <taxon>Aconoidasida</taxon>
        <taxon>Piroplasmida</taxon>
        <taxon>Babesiidae</taxon>
        <taxon>Babesia</taxon>
    </lineage>
</organism>
<dbReference type="FunCoup" id="A7AND7">
    <property type="interactions" value="4"/>
</dbReference>
<accession>A7AND7</accession>
<dbReference type="OMA" id="RRFCKWC"/>
<keyword evidence="2 7" id="KW-0808">Transferase</keyword>
<evidence type="ECO:0000256" key="6">
    <source>
        <dbReference type="ARBA" id="ARBA00023315"/>
    </source>
</evidence>
<keyword evidence="10" id="KW-1185">Reference proteome</keyword>
<evidence type="ECO:0000313" key="9">
    <source>
        <dbReference type="EMBL" id="EDO08071.1"/>
    </source>
</evidence>
<comment type="catalytic activity">
    <reaction evidence="7">
        <text>L-cysteinyl-[protein] + hexadecanoyl-CoA = S-hexadecanoyl-L-cysteinyl-[protein] + CoA</text>
        <dbReference type="Rhea" id="RHEA:36683"/>
        <dbReference type="Rhea" id="RHEA-COMP:10131"/>
        <dbReference type="Rhea" id="RHEA-COMP:11032"/>
        <dbReference type="ChEBI" id="CHEBI:29950"/>
        <dbReference type="ChEBI" id="CHEBI:57287"/>
        <dbReference type="ChEBI" id="CHEBI:57379"/>
        <dbReference type="ChEBI" id="CHEBI:74151"/>
        <dbReference type="EC" id="2.3.1.225"/>
    </reaction>
</comment>
<evidence type="ECO:0000313" key="10">
    <source>
        <dbReference type="Proteomes" id="UP000002173"/>
    </source>
</evidence>
<dbReference type="AlphaFoldDB" id="A7AND7"/>
<evidence type="ECO:0000256" key="2">
    <source>
        <dbReference type="ARBA" id="ARBA00022679"/>
    </source>
</evidence>
<feature type="domain" description="Palmitoyltransferase DHHC" evidence="8">
    <location>
        <begin position="181"/>
        <end position="316"/>
    </location>
</feature>
<dbReference type="GO" id="GO:0019706">
    <property type="term" value="F:protein-cysteine S-palmitoyltransferase activity"/>
    <property type="evidence" value="ECO:0007669"/>
    <property type="project" value="UniProtKB-EC"/>
</dbReference>
<keyword evidence="4 7" id="KW-1133">Transmembrane helix</keyword>
<evidence type="ECO:0000256" key="3">
    <source>
        <dbReference type="ARBA" id="ARBA00022692"/>
    </source>
</evidence>
<proteinExistence type="inferred from homology"/>
<reference evidence="9 10" key="1">
    <citation type="journal article" date="2007" name="PLoS Pathog.">
        <title>Genome sequence of Babesia bovis and comparative analysis of apicomplexan hemoprotozoa.</title>
        <authorList>
            <person name="Brayton K.A."/>
            <person name="Lau A.O.T."/>
            <person name="Herndon D.R."/>
            <person name="Hannick L."/>
            <person name="Kappmeyer L.S."/>
            <person name="Berens S.J."/>
            <person name="Bidwell S.L."/>
            <person name="Brown W.C."/>
            <person name="Crabtree J."/>
            <person name="Fadrosh D."/>
            <person name="Feldblum T."/>
            <person name="Forberger H.A."/>
            <person name="Haas B.J."/>
            <person name="Howell J.M."/>
            <person name="Khouri H."/>
            <person name="Koo H."/>
            <person name="Mann D.J."/>
            <person name="Norimine J."/>
            <person name="Paulsen I.T."/>
            <person name="Radune D."/>
            <person name="Ren Q."/>
            <person name="Smith R.K. Jr."/>
            <person name="Suarez C.E."/>
            <person name="White O."/>
            <person name="Wortman J.R."/>
            <person name="Knowles D.P. Jr."/>
            <person name="McElwain T.F."/>
            <person name="Nene V.M."/>
        </authorList>
    </citation>
    <scope>NUCLEOTIDE SEQUENCE [LARGE SCALE GENOMIC DNA]</scope>
    <source>
        <strain evidence="9">T2Bo</strain>
    </source>
</reference>
<evidence type="ECO:0000256" key="7">
    <source>
        <dbReference type="RuleBase" id="RU079119"/>
    </source>
</evidence>
<keyword evidence="5 7" id="KW-0472">Membrane</keyword>